<dbReference type="SUPFAM" id="SSF46785">
    <property type="entry name" value="Winged helix' DNA-binding domain"/>
    <property type="match status" value="2"/>
</dbReference>
<accession>A0A7Y6IMP0</accession>
<dbReference type="Pfam" id="PF01037">
    <property type="entry name" value="AsnC_trans_reg"/>
    <property type="match status" value="2"/>
</dbReference>
<keyword evidence="7" id="KW-1185">Reference proteome</keyword>
<keyword evidence="1" id="KW-0805">Transcription regulation</keyword>
<dbReference type="Pfam" id="PF13404">
    <property type="entry name" value="HTH_AsnC-type"/>
    <property type="match status" value="1"/>
</dbReference>
<dbReference type="GO" id="GO:0043200">
    <property type="term" value="P:response to amino acid"/>
    <property type="evidence" value="ECO:0007669"/>
    <property type="project" value="TreeGrafter"/>
</dbReference>
<proteinExistence type="predicted"/>
<protein>
    <submittedName>
        <fullName evidence="6">Winged helix-turn-helix transcriptional regulator</fullName>
    </submittedName>
</protein>
<evidence type="ECO:0000259" key="4">
    <source>
        <dbReference type="Pfam" id="PF01037"/>
    </source>
</evidence>
<feature type="domain" description="Transcription regulator AsnC/Lrp ligand binding" evidence="4">
    <location>
        <begin position="262"/>
        <end position="331"/>
    </location>
</feature>
<dbReference type="Proteomes" id="UP000546126">
    <property type="component" value="Unassembled WGS sequence"/>
</dbReference>
<feature type="domain" description="Transcription regulator AsnC/Lrp ligand binding" evidence="4">
    <location>
        <begin position="91"/>
        <end position="161"/>
    </location>
</feature>
<dbReference type="SMART" id="SM00344">
    <property type="entry name" value="HTH_ASNC"/>
    <property type="match status" value="2"/>
</dbReference>
<evidence type="ECO:0000256" key="2">
    <source>
        <dbReference type="ARBA" id="ARBA00023125"/>
    </source>
</evidence>
<gene>
    <name evidence="6" type="ORF">HT134_10515</name>
</gene>
<dbReference type="Gene3D" id="3.30.70.920">
    <property type="match status" value="2"/>
</dbReference>
<keyword evidence="3" id="KW-0804">Transcription</keyword>
<evidence type="ECO:0000256" key="3">
    <source>
        <dbReference type="ARBA" id="ARBA00023163"/>
    </source>
</evidence>
<dbReference type="Gene3D" id="1.10.10.10">
    <property type="entry name" value="Winged helix-like DNA-binding domain superfamily/Winged helix DNA-binding domain"/>
    <property type="match status" value="2"/>
</dbReference>
<evidence type="ECO:0000313" key="7">
    <source>
        <dbReference type="Proteomes" id="UP000546126"/>
    </source>
</evidence>
<dbReference type="InterPro" id="IPR000485">
    <property type="entry name" value="AsnC-type_HTH_dom"/>
</dbReference>
<dbReference type="InterPro" id="IPR036390">
    <property type="entry name" value="WH_DNA-bd_sf"/>
</dbReference>
<organism evidence="6 7">
    <name type="scientific">Nonomuraea rhodomycinica</name>
    <dbReference type="NCBI Taxonomy" id="1712872"/>
    <lineage>
        <taxon>Bacteria</taxon>
        <taxon>Bacillati</taxon>
        <taxon>Actinomycetota</taxon>
        <taxon>Actinomycetes</taxon>
        <taxon>Streptosporangiales</taxon>
        <taxon>Streptosporangiaceae</taxon>
        <taxon>Nonomuraea</taxon>
    </lineage>
</organism>
<dbReference type="PANTHER" id="PTHR30154:SF34">
    <property type="entry name" value="TRANSCRIPTIONAL REGULATOR AZLB"/>
    <property type="match status" value="1"/>
</dbReference>
<name>A0A7Y6IMP0_9ACTN</name>
<sequence>MASRHSGLTESVASLPSHARYSLGVLDDADLDLVAALQIAPRASAAALADVLGMSPSTVGRRLGRLEERRVLRVIGQAEWSVHADGNPRHVWVKTAPGATERVAAALAELPEAQLVAETTGRADVYCALHPADRAQARELLTTRVPAVPGVVSTHAELVLRALTKADSWRLRRLADDQVKALAEAEEPLPARPAVTGPEEGGVLRLLRANGRITAAQAARALGMSQSTAYRAIQSLLRRGVVRPRVEVEPALLGYALEVIVALTTSPGAIQPVAEELARHPSARYVSIVAGTTSVIHQGVFRHEEELGDFLTRDLAHLPGINALDVSVVLRVLRRYWIRREDGRLIG</sequence>
<evidence type="ECO:0000259" key="5">
    <source>
        <dbReference type="Pfam" id="PF13404"/>
    </source>
</evidence>
<dbReference type="PRINTS" id="PR00033">
    <property type="entry name" value="HTHASNC"/>
</dbReference>
<dbReference type="GO" id="GO:0005829">
    <property type="term" value="C:cytosol"/>
    <property type="evidence" value="ECO:0007669"/>
    <property type="project" value="TreeGrafter"/>
</dbReference>
<dbReference type="GO" id="GO:0043565">
    <property type="term" value="F:sequence-specific DNA binding"/>
    <property type="evidence" value="ECO:0007669"/>
    <property type="project" value="InterPro"/>
</dbReference>
<comment type="caution">
    <text evidence="6">The sequence shown here is derived from an EMBL/GenBank/DDBJ whole genome shotgun (WGS) entry which is preliminary data.</text>
</comment>
<dbReference type="InterPro" id="IPR011008">
    <property type="entry name" value="Dimeric_a/b-barrel"/>
</dbReference>
<dbReference type="PANTHER" id="PTHR30154">
    <property type="entry name" value="LEUCINE-RESPONSIVE REGULATORY PROTEIN"/>
    <property type="match status" value="1"/>
</dbReference>
<dbReference type="InterPro" id="IPR036388">
    <property type="entry name" value="WH-like_DNA-bd_sf"/>
</dbReference>
<dbReference type="Pfam" id="PF13412">
    <property type="entry name" value="HTH_24"/>
    <property type="match status" value="1"/>
</dbReference>
<dbReference type="InterPro" id="IPR019888">
    <property type="entry name" value="Tscrpt_reg_AsnC-like"/>
</dbReference>
<keyword evidence="2" id="KW-0238">DNA-binding</keyword>
<evidence type="ECO:0000313" key="6">
    <source>
        <dbReference type="EMBL" id="NUW40568.1"/>
    </source>
</evidence>
<feature type="domain" description="HTH asnC-type" evidence="5">
    <location>
        <begin position="26"/>
        <end position="67"/>
    </location>
</feature>
<dbReference type="InterPro" id="IPR019887">
    <property type="entry name" value="Tscrpt_reg_AsnC/Lrp_C"/>
</dbReference>
<evidence type="ECO:0000256" key="1">
    <source>
        <dbReference type="ARBA" id="ARBA00023015"/>
    </source>
</evidence>
<dbReference type="AlphaFoldDB" id="A0A7Y6IMP0"/>
<dbReference type="EMBL" id="JABWGO010000001">
    <property type="protein sequence ID" value="NUW40568.1"/>
    <property type="molecule type" value="Genomic_DNA"/>
</dbReference>
<dbReference type="SUPFAM" id="SSF54909">
    <property type="entry name" value="Dimeric alpha+beta barrel"/>
    <property type="match status" value="2"/>
</dbReference>
<reference evidence="6 7" key="1">
    <citation type="submission" date="2020-06" db="EMBL/GenBank/DDBJ databases">
        <authorList>
            <person name="Chanama M."/>
        </authorList>
    </citation>
    <scope>NUCLEOTIDE SEQUENCE [LARGE SCALE GENOMIC DNA]</scope>
    <source>
        <strain evidence="6 7">TBRC6557</strain>
    </source>
</reference>